<evidence type="ECO:0000256" key="1">
    <source>
        <dbReference type="SAM" id="SignalP"/>
    </source>
</evidence>
<dbReference type="EMBL" id="CP089983">
    <property type="protein sequence ID" value="WXB05946.1"/>
    <property type="molecule type" value="Genomic_DNA"/>
</dbReference>
<evidence type="ECO:0000259" key="2">
    <source>
        <dbReference type="Pfam" id="PF03781"/>
    </source>
</evidence>
<dbReference type="PANTHER" id="PTHR23150">
    <property type="entry name" value="SULFATASE MODIFYING FACTOR 1, 2"/>
    <property type="match status" value="1"/>
</dbReference>
<protein>
    <submittedName>
        <fullName evidence="3">Formylglycine-generating enzyme family protein</fullName>
    </submittedName>
</protein>
<dbReference type="Gene3D" id="3.90.1580.10">
    <property type="entry name" value="paralog of FGE (formylglycine-generating enzyme)"/>
    <property type="match status" value="1"/>
</dbReference>
<evidence type="ECO:0000313" key="4">
    <source>
        <dbReference type="Proteomes" id="UP001374803"/>
    </source>
</evidence>
<dbReference type="SUPFAM" id="SSF56436">
    <property type="entry name" value="C-type lectin-like"/>
    <property type="match status" value="1"/>
</dbReference>
<feature type="chain" id="PRO_5046410005" evidence="1">
    <location>
        <begin position="19"/>
        <end position="257"/>
    </location>
</feature>
<name>A0ABZ2L4S2_9BACT</name>
<sequence>MRRRLVLTSLVACSLLGAAGQKPLPAGMVRAPSGAFAIDATLVTRAAFAQFVAATGYVTTAERLGFGMGAREGMDDWEWERMPRASWRKPFREGTPETEGFLADDAPVTLVSWHDAAAFCAHHGKRLPTEAEWEHAMRAGSPGTRFPWGNAPERDGKLGLNFWQGSSHAHNTRADGFLYVSPVRAFPPNAWGIYDPVGNVWQWTADWFTPGHTRVLRGGSWWCGACTCEGYGLVFRGKARPDAAYNNNGFRCAMDLR</sequence>
<evidence type="ECO:0000313" key="3">
    <source>
        <dbReference type="EMBL" id="WXB05946.1"/>
    </source>
</evidence>
<proteinExistence type="predicted"/>
<reference evidence="3" key="1">
    <citation type="submission" date="2021-12" db="EMBL/GenBank/DDBJ databases">
        <title>Discovery of the Pendulisporaceae a myxobacterial family with distinct sporulation behavior and unique specialized metabolism.</title>
        <authorList>
            <person name="Garcia R."/>
            <person name="Popoff A."/>
            <person name="Bader C.D."/>
            <person name="Loehr J."/>
            <person name="Walesch S."/>
            <person name="Walt C."/>
            <person name="Boldt J."/>
            <person name="Bunk B."/>
            <person name="Haeckl F.J.F.P.J."/>
            <person name="Gunesch A.P."/>
            <person name="Birkelbach J."/>
            <person name="Nuebel U."/>
            <person name="Pietschmann T."/>
            <person name="Bach T."/>
            <person name="Mueller R."/>
        </authorList>
    </citation>
    <scope>NUCLEOTIDE SEQUENCE</scope>
    <source>
        <strain evidence="3">MSr11367</strain>
    </source>
</reference>
<dbReference type="InterPro" id="IPR016187">
    <property type="entry name" value="CTDL_fold"/>
</dbReference>
<dbReference type="Pfam" id="PF03781">
    <property type="entry name" value="FGE-sulfatase"/>
    <property type="match status" value="1"/>
</dbReference>
<organism evidence="3 4">
    <name type="scientific">Pendulispora rubella</name>
    <dbReference type="NCBI Taxonomy" id="2741070"/>
    <lineage>
        <taxon>Bacteria</taxon>
        <taxon>Pseudomonadati</taxon>
        <taxon>Myxococcota</taxon>
        <taxon>Myxococcia</taxon>
        <taxon>Myxococcales</taxon>
        <taxon>Sorangiineae</taxon>
        <taxon>Pendulisporaceae</taxon>
        <taxon>Pendulispora</taxon>
    </lineage>
</organism>
<gene>
    <name evidence="3" type="ORF">LVJ94_01535</name>
</gene>
<dbReference type="InterPro" id="IPR042095">
    <property type="entry name" value="SUMF_sf"/>
</dbReference>
<dbReference type="PANTHER" id="PTHR23150:SF19">
    <property type="entry name" value="FORMYLGLYCINE-GENERATING ENZYME"/>
    <property type="match status" value="1"/>
</dbReference>
<dbReference type="Proteomes" id="UP001374803">
    <property type="component" value="Chromosome"/>
</dbReference>
<accession>A0ABZ2L4S2</accession>
<dbReference type="InterPro" id="IPR005532">
    <property type="entry name" value="SUMF_dom"/>
</dbReference>
<keyword evidence="1" id="KW-0732">Signal</keyword>
<keyword evidence="4" id="KW-1185">Reference proteome</keyword>
<dbReference type="InterPro" id="IPR051043">
    <property type="entry name" value="Sulfatase_Mod_Factor_Kinase"/>
</dbReference>
<dbReference type="RefSeq" id="WP_394835596.1">
    <property type="nucleotide sequence ID" value="NZ_CP089929.1"/>
</dbReference>
<feature type="signal peptide" evidence="1">
    <location>
        <begin position="1"/>
        <end position="18"/>
    </location>
</feature>
<feature type="domain" description="Sulfatase-modifying factor enzyme-like" evidence="2">
    <location>
        <begin position="34"/>
        <end position="253"/>
    </location>
</feature>